<dbReference type="AlphaFoldDB" id="J9H598"/>
<protein>
    <submittedName>
        <fullName evidence="1">Uncharacterized protein</fullName>
    </submittedName>
</protein>
<dbReference type="EMBL" id="AMCI01000474">
    <property type="protein sequence ID" value="EJX09050.1"/>
    <property type="molecule type" value="Genomic_DNA"/>
</dbReference>
<proteinExistence type="predicted"/>
<name>J9H598_9ZZZZ</name>
<reference evidence="1" key="1">
    <citation type="journal article" date="2012" name="PLoS ONE">
        <title>Gene sets for utilization of primary and secondary nutrition supplies in the distal gut of endangered iberian lynx.</title>
        <authorList>
            <person name="Alcaide M."/>
            <person name="Messina E."/>
            <person name="Richter M."/>
            <person name="Bargiela R."/>
            <person name="Peplies J."/>
            <person name="Huws S.A."/>
            <person name="Newbold C.J."/>
            <person name="Golyshin P.N."/>
            <person name="Simon M.A."/>
            <person name="Lopez G."/>
            <person name="Yakimov M.M."/>
            <person name="Ferrer M."/>
        </authorList>
    </citation>
    <scope>NUCLEOTIDE SEQUENCE</scope>
</reference>
<accession>J9H598</accession>
<organism evidence="1">
    <name type="scientific">gut metagenome</name>
    <dbReference type="NCBI Taxonomy" id="749906"/>
    <lineage>
        <taxon>unclassified sequences</taxon>
        <taxon>metagenomes</taxon>
        <taxon>organismal metagenomes</taxon>
    </lineage>
</organism>
<evidence type="ECO:0000313" key="1">
    <source>
        <dbReference type="EMBL" id="EJX09050.1"/>
    </source>
</evidence>
<gene>
    <name evidence="1" type="ORF">EVA_02836</name>
</gene>
<comment type="caution">
    <text evidence="1">The sequence shown here is derived from an EMBL/GenBank/DDBJ whole genome shotgun (WGS) entry which is preliminary data.</text>
</comment>
<sequence length="35" mass="4222">MNPRDYLNDIIAQMPYHKNTAYDEQVQQKNSDCNY</sequence>